<sequence>MRKILQFPLQISRVSLTGKNCVEFGNSIDYICLSRPWLTEKSSGNNMISRISLTGKNRVKFRMIVNSELKIKKIFSLHSK</sequence>
<name>A0ABD2BZ83_VESMC</name>
<keyword evidence="2" id="KW-1185">Reference proteome</keyword>
<organism evidence="1 2">
    <name type="scientific">Vespula maculifrons</name>
    <name type="common">Eastern yellow jacket</name>
    <name type="synonym">Wasp</name>
    <dbReference type="NCBI Taxonomy" id="7453"/>
    <lineage>
        <taxon>Eukaryota</taxon>
        <taxon>Metazoa</taxon>
        <taxon>Ecdysozoa</taxon>
        <taxon>Arthropoda</taxon>
        <taxon>Hexapoda</taxon>
        <taxon>Insecta</taxon>
        <taxon>Pterygota</taxon>
        <taxon>Neoptera</taxon>
        <taxon>Endopterygota</taxon>
        <taxon>Hymenoptera</taxon>
        <taxon>Apocrita</taxon>
        <taxon>Aculeata</taxon>
        <taxon>Vespoidea</taxon>
        <taxon>Vespidae</taxon>
        <taxon>Vespinae</taxon>
        <taxon>Vespula</taxon>
    </lineage>
</organism>
<comment type="caution">
    <text evidence="1">The sequence shown here is derived from an EMBL/GenBank/DDBJ whole genome shotgun (WGS) entry which is preliminary data.</text>
</comment>
<gene>
    <name evidence="1" type="ORF">V1477_011440</name>
</gene>
<protein>
    <submittedName>
        <fullName evidence="1">Uncharacterized protein</fullName>
    </submittedName>
</protein>
<dbReference type="AlphaFoldDB" id="A0ABD2BZ83"/>
<dbReference type="EMBL" id="JAYRBN010000063">
    <property type="protein sequence ID" value="KAL2738081.1"/>
    <property type="molecule type" value="Genomic_DNA"/>
</dbReference>
<dbReference type="Proteomes" id="UP001607303">
    <property type="component" value="Unassembled WGS sequence"/>
</dbReference>
<proteinExistence type="predicted"/>
<evidence type="ECO:0000313" key="1">
    <source>
        <dbReference type="EMBL" id="KAL2738081.1"/>
    </source>
</evidence>
<evidence type="ECO:0000313" key="2">
    <source>
        <dbReference type="Proteomes" id="UP001607303"/>
    </source>
</evidence>
<accession>A0ABD2BZ83</accession>
<reference evidence="1 2" key="1">
    <citation type="journal article" date="2024" name="Ann. Entomol. Soc. Am.">
        <title>Genomic analyses of the southern and eastern yellowjacket wasps (Hymenoptera: Vespidae) reveal evolutionary signatures of social life.</title>
        <authorList>
            <person name="Catto M.A."/>
            <person name="Caine P.B."/>
            <person name="Orr S.E."/>
            <person name="Hunt B.G."/>
            <person name="Goodisman M.A.D."/>
        </authorList>
    </citation>
    <scope>NUCLEOTIDE SEQUENCE [LARGE SCALE GENOMIC DNA]</scope>
    <source>
        <strain evidence="1">232</strain>
        <tissue evidence="1">Head and thorax</tissue>
    </source>
</reference>